<evidence type="ECO:0000313" key="2">
    <source>
        <dbReference type="Proteomes" id="UP000053766"/>
    </source>
</evidence>
<reference evidence="1 2" key="1">
    <citation type="submission" date="2013-11" db="EMBL/GenBank/DDBJ databases">
        <title>Draft genome of the bovine lungworm Dictyocaulus viviparus.</title>
        <authorList>
            <person name="Mitreva M."/>
        </authorList>
    </citation>
    <scope>NUCLEOTIDE SEQUENCE [LARGE SCALE GENOMIC DNA]</scope>
    <source>
        <strain evidence="1 2">HannoverDv2000</strain>
    </source>
</reference>
<protein>
    <submittedName>
        <fullName evidence="1">Uncharacterized protein</fullName>
    </submittedName>
</protein>
<organism evidence="1 2">
    <name type="scientific">Dictyocaulus viviparus</name>
    <name type="common">Bovine lungworm</name>
    <dbReference type="NCBI Taxonomy" id="29172"/>
    <lineage>
        <taxon>Eukaryota</taxon>
        <taxon>Metazoa</taxon>
        <taxon>Ecdysozoa</taxon>
        <taxon>Nematoda</taxon>
        <taxon>Chromadorea</taxon>
        <taxon>Rhabditida</taxon>
        <taxon>Rhabditina</taxon>
        <taxon>Rhabditomorpha</taxon>
        <taxon>Strongyloidea</taxon>
        <taxon>Metastrongylidae</taxon>
        <taxon>Dictyocaulus</taxon>
    </lineage>
</organism>
<dbReference type="PANTHER" id="PTHR21224">
    <property type="entry name" value="INTEGRATOR COMPLEX SUBUNIT 1"/>
    <property type="match status" value="1"/>
</dbReference>
<dbReference type="GO" id="GO:0032039">
    <property type="term" value="C:integrator complex"/>
    <property type="evidence" value="ECO:0007669"/>
    <property type="project" value="InterPro"/>
</dbReference>
<dbReference type="STRING" id="29172.A0A0D8XK10"/>
<dbReference type="Proteomes" id="UP000053766">
    <property type="component" value="Unassembled WGS sequence"/>
</dbReference>
<keyword evidence="2" id="KW-1185">Reference proteome</keyword>
<sequence length="452" mass="52210">MAYRWLQSTRHIFPSAREYLQAYHRLLFMERVRLPLLLPEVYCGLEQGPTESEFMACFKIISECHLRESILGDHITMLDSQEAIRLIEGLTKRAVENRVSSDDNLPLISFSNPVQLIDREEFCFAMKKYYWKVWYIVMMWSCAGKVGEEMEKIYNRYPQLRLFIHMVLVKSFRFPLEFEGKTPEEWEAMEAEMVKKEKEAILSMESFLMKQNIDEENSRFIGTLCFNHPRAIPRRPPEPFIRKLEALALDCSMASRLCECRQPDMVDQLIRNVGPSKAMPAIQKTAHYLLKELFATNASAIEAMPVSTLCQFLQYDLQHRKSSNDVESNAVHTIVARVRAAFADDAVQDDCVSAVLFLLDRRTAFNVRERLGAKLVLTNLFVNTDELMVLNQGTEGVWMEGLRHAPFYRKIAPHLAIQLAKAAVDSEGLQLDCILTTIRQEINKNNMHQASL</sequence>
<reference evidence="2" key="2">
    <citation type="journal article" date="2016" name="Sci. Rep.">
        <title>Dictyocaulus viviparus genome, variome and transcriptome elucidate lungworm biology and support future intervention.</title>
        <authorList>
            <person name="McNulty S.N."/>
            <person name="Strube C."/>
            <person name="Rosa B.A."/>
            <person name="Martin J.C."/>
            <person name="Tyagi R."/>
            <person name="Choi Y.J."/>
            <person name="Wang Q."/>
            <person name="Hallsworth Pepin K."/>
            <person name="Zhang X."/>
            <person name="Ozersky P."/>
            <person name="Wilson R.K."/>
            <person name="Sternberg P.W."/>
            <person name="Gasser R.B."/>
            <person name="Mitreva M."/>
        </authorList>
    </citation>
    <scope>NUCLEOTIDE SEQUENCE [LARGE SCALE GENOMIC DNA]</scope>
    <source>
        <strain evidence="2">HannoverDv2000</strain>
    </source>
</reference>
<dbReference type="InterPro" id="IPR038902">
    <property type="entry name" value="INTS1"/>
</dbReference>
<dbReference type="OrthoDB" id="5854498at2759"/>
<accession>A0A0D8XK10</accession>
<gene>
    <name evidence="1" type="ORF">DICVIV_09036</name>
</gene>
<name>A0A0D8XK10_DICVI</name>
<evidence type="ECO:0000313" key="1">
    <source>
        <dbReference type="EMBL" id="KJH44918.1"/>
    </source>
</evidence>
<proteinExistence type="predicted"/>
<dbReference type="EMBL" id="KN716439">
    <property type="protein sequence ID" value="KJH44918.1"/>
    <property type="molecule type" value="Genomic_DNA"/>
</dbReference>
<dbReference type="AlphaFoldDB" id="A0A0D8XK10"/>
<dbReference type="PANTHER" id="PTHR21224:SF1">
    <property type="entry name" value="INTEGRATOR COMPLEX SUBUNIT 1"/>
    <property type="match status" value="1"/>
</dbReference>
<dbReference type="GO" id="GO:0034474">
    <property type="term" value="P:U2 snRNA 3'-end processing"/>
    <property type="evidence" value="ECO:0007669"/>
    <property type="project" value="InterPro"/>
</dbReference>